<accession>A0A0U5ES15</accession>
<reference evidence="2" key="1">
    <citation type="submission" date="2014-09" db="EMBL/GenBank/DDBJ databases">
        <authorList>
            <person name="Illeghems K.G."/>
        </authorList>
    </citation>
    <scope>NUCLEOTIDE SEQUENCE [LARGE SCALE GENOMIC DNA]</scope>
    <source>
        <strain evidence="2">108B</strain>
    </source>
</reference>
<dbReference type="KEGG" id="asz:ASN_1018"/>
<proteinExistence type="predicted"/>
<dbReference type="PATRIC" id="fig|446692.3.peg.1013"/>
<evidence type="ECO:0000313" key="1">
    <source>
        <dbReference type="EMBL" id="CEF40409.1"/>
    </source>
</evidence>
<organism evidence="1 2">
    <name type="scientific">Acetobacter senegalensis</name>
    <dbReference type="NCBI Taxonomy" id="446692"/>
    <lineage>
        <taxon>Bacteria</taxon>
        <taxon>Pseudomonadati</taxon>
        <taxon>Pseudomonadota</taxon>
        <taxon>Alphaproteobacteria</taxon>
        <taxon>Acetobacterales</taxon>
        <taxon>Acetobacteraceae</taxon>
        <taxon>Acetobacter</taxon>
    </lineage>
</organism>
<name>A0A0U5ES15_9PROT</name>
<dbReference type="AlphaFoldDB" id="A0A0U5ES15"/>
<gene>
    <name evidence="1" type="ORF">ASN_1018</name>
</gene>
<dbReference type="EMBL" id="LN606600">
    <property type="protein sequence ID" value="CEF40409.1"/>
    <property type="molecule type" value="Genomic_DNA"/>
</dbReference>
<protein>
    <submittedName>
        <fullName evidence="1">Uncharacterized protein</fullName>
    </submittedName>
</protein>
<dbReference type="Proteomes" id="UP000056109">
    <property type="component" value="Chromosome I"/>
</dbReference>
<evidence type="ECO:0000313" key="2">
    <source>
        <dbReference type="Proteomes" id="UP000056109"/>
    </source>
</evidence>
<sequence>MALDLYALMSSLVKNCLRLLRQKQGDLLVAEEANLKTRYPTALPGSHTIRHATLLPDLACHTAQPHPQTTY</sequence>
<keyword evidence="2" id="KW-1185">Reference proteome</keyword>